<dbReference type="EMBL" id="JABBWG010000025">
    <property type="protein sequence ID" value="KAG1812848.1"/>
    <property type="molecule type" value="Genomic_DNA"/>
</dbReference>
<name>A0A9P7JBJ7_9AGAM</name>
<protein>
    <submittedName>
        <fullName evidence="1">Uncharacterized protein</fullName>
    </submittedName>
</protein>
<evidence type="ECO:0000313" key="2">
    <source>
        <dbReference type="Proteomes" id="UP000807769"/>
    </source>
</evidence>
<reference evidence="1" key="1">
    <citation type="journal article" date="2020" name="New Phytol.">
        <title>Comparative genomics reveals dynamic genome evolution in host specialist ectomycorrhizal fungi.</title>
        <authorList>
            <person name="Lofgren L.A."/>
            <person name="Nguyen N.H."/>
            <person name="Vilgalys R."/>
            <person name="Ruytinx J."/>
            <person name="Liao H.L."/>
            <person name="Branco S."/>
            <person name="Kuo A."/>
            <person name="LaButti K."/>
            <person name="Lipzen A."/>
            <person name="Andreopoulos W."/>
            <person name="Pangilinan J."/>
            <person name="Riley R."/>
            <person name="Hundley H."/>
            <person name="Na H."/>
            <person name="Barry K."/>
            <person name="Grigoriev I.V."/>
            <person name="Stajich J.E."/>
            <person name="Kennedy P.G."/>
        </authorList>
    </citation>
    <scope>NUCLEOTIDE SEQUENCE</scope>
    <source>
        <strain evidence="1">MN1</strain>
    </source>
</reference>
<dbReference type="Proteomes" id="UP000807769">
    <property type="component" value="Unassembled WGS sequence"/>
</dbReference>
<proteinExistence type="predicted"/>
<keyword evidence="2" id="KW-1185">Reference proteome</keyword>
<dbReference type="RefSeq" id="XP_041190871.1">
    <property type="nucleotide sequence ID" value="XM_041333116.1"/>
</dbReference>
<accession>A0A9P7JBJ7</accession>
<organism evidence="1 2">
    <name type="scientific">Suillus subaureus</name>
    <dbReference type="NCBI Taxonomy" id="48587"/>
    <lineage>
        <taxon>Eukaryota</taxon>
        <taxon>Fungi</taxon>
        <taxon>Dikarya</taxon>
        <taxon>Basidiomycota</taxon>
        <taxon>Agaricomycotina</taxon>
        <taxon>Agaricomycetes</taxon>
        <taxon>Agaricomycetidae</taxon>
        <taxon>Boletales</taxon>
        <taxon>Suillineae</taxon>
        <taxon>Suillaceae</taxon>
        <taxon>Suillus</taxon>
    </lineage>
</organism>
<dbReference type="AlphaFoldDB" id="A0A9P7JBJ7"/>
<gene>
    <name evidence="1" type="ORF">BJ212DRAFT_1301326</name>
</gene>
<sequence length="140" mass="15451">MSDIAAPEFLNELQSLYPAPAKYVDSSWYLAAAEHSARATTPKPSHIARAEDEGGFISLYEATPEELRDTELLRDPTRSKEEVAAAGQAYFDLQYGDTAAEIQPVLRPIYPDLVNLNSSSLVLFAMAQQLRRSGAYEKSP</sequence>
<evidence type="ECO:0000313" key="1">
    <source>
        <dbReference type="EMBL" id="KAG1812848.1"/>
    </source>
</evidence>
<dbReference type="OrthoDB" id="5537330at2759"/>
<dbReference type="GeneID" id="64627133"/>
<comment type="caution">
    <text evidence="1">The sequence shown here is derived from an EMBL/GenBank/DDBJ whole genome shotgun (WGS) entry which is preliminary data.</text>
</comment>